<evidence type="ECO:0000256" key="2">
    <source>
        <dbReference type="ARBA" id="ARBA00007261"/>
    </source>
</evidence>
<dbReference type="PANTHER" id="PTHR11851:SF49">
    <property type="entry name" value="MITOCHONDRIAL-PROCESSING PEPTIDASE SUBUNIT ALPHA"/>
    <property type="match status" value="1"/>
</dbReference>
<dbReference type="Gene3D" id="3.30.830.10">
    <property type="entry name" value="Metalloenzyme, LuxS/M16 peptidase-like"/>
    <property type="match status" value="4"/>
</dbReference>
<dbReference type="GO" id="GO:0046872">
    <property type="term" value="F:metal ion binding"/>
    <property type="evidence" value="ECO:0007669"/>
    <property type="project" value="InterPro"/>
</dbReference>
<dbReference type="GO" id="GO:0006508">
    <property type="term" value="P:proteolysis"/>
    <property type="evidence" value="ECO:0007669"/>
    <property type="project" value="InterPro"/>
</dbReference>
<evidence type="ECO:0000313" key="8">
    <source>
        <dbReference type="Proteomes" id="UP001139353"/>
    </source>
</evidence>
<comment type="caution">
    <text evidence="7">The sequence shown here is derived from an EMBL/GenBank/DDBJ whole genome shotgun (WGS) entry which is preliminary data.</text>
</comment>
<dbReference type="RefSeq" id="WP_275680659.1">
    <property type="nucleotide sequence ID" value="NZ_JAJLJH010000001.1"/>
</dbReference>
<evidence type="ECO:0000313" key="7">
    <source>
        <dbReference type="EMBL" id="MCK9684632.1"/>
    </source>
</evidence>
<protein>
    <submittedName>
        <fullName evidence="7">Insulinase family protein</fullName>
    </submittedName>
</protein>
<dbReference type="InterPro" id="IPR001431">
    <property type="entry name" value="Pept_M16_Zn_BS"/>
</dbReference>
<dbReference type="InterPro" id="IPR011249">
    <property type="entry name" value="Metalloenz_LuxS/M16"/>
</dbReference>
<dbReference type="PROSITE" id="PS00143">
    <property type="entry name" value="INSULINASE"/>
    <property type="match status" value="1"/>
</dbReference>
<accession>A0A9X2BXP8</accession>
<dbReference type="Pfam" id="PF00675">
    <property type="entry name" value="Peptidase_M16"/>
    <property type="match status" value="1"/>
</dbReference>
<dbReference type="Pfam" id="PF05193">
    <property type="entry name" value="Peptidase_M16_C"/>
    <property type="match status" value="2"/>
</dbReference>
<dbReference type="InterPro" id="IPR007863">
    <property type="entry name" value="Peptidase_M16_C"/>
</dbReference>
<comment type="cofactor">
    <cofactor evidence="1">
        <name>Zn(2+)</name>
        <dbReference type="ChEBI" id="CHEBI:29105"/>
    </cofactor>
</comment>
<evidence type="ECO:0000256" key="4">
    <source>
        <dbReference type="SAM" id="SignalP"/>
    </source>
</evidence>
<reference evidence="7" key="1">
    <citation type="submission" date="2021-11" db="EMBL/GenBank/DDBJ databases">
        <title>BS-T2-15 a new species belonging to the Comamonadaceae family isolated from the soil of a French oak forest.</title>
        <authorList>
            <person name="Mieszkin S."/>
            <person name="Alain K."/>
        </authorList>
    </citation>
    <scope>NUCLEOTIDE SEQUENCE</scope>
    <source>
        <strain evidence="7">BS-T2-15</strain>
    </source>
</reference>
<name>A0A9X2BXP8_9BURK</name>
<feature type="signal peptide" evidence="4">
    <location>
        <begin position="1"/>
        <end position="23"/>
    </location>
</feature>
<keyword evidence="8" id="KW-1185">Reference proteome</keyword>
<evidence type="ECO:0000256" key="1">
    <source>
        <dbReference type="ARBA" id="ARBA00001947"/>
    </source>
</evidence>
<gene>
    <name evidence="7" type="ORF">LPC04_02805</name>
</gene>
<dbReference type="EMBL" id="JAJLJH010000001">
    <property type="protein sequence ID" value="MCK9684632.1"/>
    <property type="molecule type" value="Genomic_DNA"/>
</dbReference>
<proteinExistence type="inferred from homology"/>
<feature type="domain" description="Peptidase M16 C-terminal" evidence="6">
    <location>
        <begin position="677"/>
        <end position="855"/>
    </location>
</feature>
<dbReference type="SUPFAM" id="SSF63411">
    <property type="entry name" value="LuxS/MPP-like metallohydrolase"/>
    <property type="match status" value="4"/>
</dbReference>
<dbReference type="AlphaFoldDB" id="A0A9X2BXP8"/>
<feature type="domain" description="Peptidase M16 C-terminal" evidence="6">
    <location>
        <begin position="219"/>
        <end position="393"/>
    </location>
</feature>
<dbReference type="InterPro" id="IPR050361">
    <property type="entry name" value="MPP/UQCRC_Complex"/>
</dbReference>
<feature type="domain" description="Peptidase M16 N-terminal" evidence="5">
    <location>
        <begin position="71"/>
        <end position="206"/>
    </location>
</feature>
<dbReference type="GO" id="GO:0004222">
    <property type="term" value="F:metalloendopeptidase activity"/>
    <property type="evidence" value="ECO:0007669"/>
    <property type="project" value="InterPro"/>
</dbReference>
<dbReference type="Proteomes" id="UP001139353">
    <property type="component" value="Unassembled WGS sequence"/>
</dbReference>
<dbReference type="InterPro" id="IPR011765">
    <property type="entry name" value="Pept_M16_N"/>
</dbReference>
<evidence type="ECO:0000259" key="5">
    <source>
        <dbReference type="Pfam" id="PF00675"/>
    </source>
</evidence>
<keyword evidence="4" id="KW-0732">Signal</keyword>
<comment type="similarity">
    <text evidence="2 3">Belongs to the peptidase M16 family.</text>
</comment>
<evidence type="ECO:0000259" key="6">
    <source>
        <dbReference type="Pfam" id="PF05193"/>
    </source>
</evidence>
<feature type="chain" id="PRO_5040865657" evidence="4">
    <location>
        <begin position="24"/>
        <end position="932"/>
    </location>
</feature>
<sequence>MIRLREAALAVLLAAIAGAPVLAQTAPARKPARAASAPATAPAPAAFVRELGGIQEYRLANGLQILLFPDAGQSTTSVNITYRVGSRFEGQGEFGMAHLLEHLQFKGTPSHRDIPDEFARRGVRYNGTTTVDRTSYVAGFNANDDTLAWTLALEADRMRNSFIARADLDKEMSVVRNEFERGENDPVSVLTKRVTSAAYTWHAYGHVPIGPRSDIENVPIENLQAFYHRWYRPDNATLLIAGKFDRDAALRLVARDFGPIARPPEAMTPPYTVEPAQDGERSVVVRRVGGQPVIEAWYHVPALAHPDSAAIVVYEMLMSLQPSGHLYQGLVASKQALGAGMIGLGGHDPGGVRAMAVLPPAGDVDRVQQRLLDLVEGRAAVVFTEADIERVRELAVVGYRQEMKDTQALMQQLSDVVGAGDWRLLFVLMDELPKVTLADVERVRAAYFRPANRTLGRYLPTQNVERVEIPAAPPLDQRLAGLKAPPSVADGETFVPTIPALAERTRRVVLPSGIVLQTLNKQTRGDAVSATIVMNWASQRGTVPLRGTTMVAELMGEGSTTRGRQQLQDALVKLHAGLTINSGNQFARVDIVAERDSLAAVMKLAFDVLRHPAFPADSVGRVRSAHLAAIEAGRKDLGTMMGQASRDHVNAVRGAKPGEPAYVPSVDDALAEYRDTTLDDVRGFYDRYWSANQAYVAVVGAVPDGLADVVEQGLGGWKKPGAPRYEPYEPRYADLGGVRFDVQVDDTTSASLRMWHGLALNRDDADYAPLLLAVHILGGGGLESRLNTRVRRELGLSYGAGARLAADFHGNDGGIAIEATFAPQNRDKVIAAIDGELALFGQDGPTEAELARAKHDILEGLQQSRSRDGELAAELNVFASLDRDWAWEGARAAALEHVTLAQVDDAWHRLMGDRRFMVTTGGDFKAITPATR</sequence>
<organism evidence="7 8">
    <name type="scientific">Scleromatobacter humisilvae</name>
    <dbReference type="NCBI Taxonomy" id="2897159"/>
    <lineage>
        <taxon>Bacteria</taxon>
        <taxon>Pseudomonadati</taxon>
        <taxon>Pseudomonadota</taxon>
        <taxon>Betaproteobacteria</taxon>
        <taxon>Burkholderiales</taxon>
        <taxon>Sphaerotilaceae</taxon>
        <taxon>Scleromatobacter</taxon>
    </lineage>
</organism>
<dbReference type="PANTHER" id="PTHR11851">
    <property type="entry name" value="METALLOPROTEASE"/>
    <property type="match status" value="1"/>
</dbReference>
<evidence type="ECO:0000256" key="3">
    <source>
        <dbReference type="RuleBase" id="RU004447"/>
    </source>
</evidence>